<evidence type="ECO:0000313" key="3">
    <source>
        <dbReference type="Proteomes" id="UP000192042"/>
    </source>
</evidence>
<name>A0A1W1IA55_9BACT</name>
<keyword evidence="3" id="KW-1185">Reference proteome</keyword>
<dbReference type="InterPro" id="IPR013830">
    <property type="entry name" value="SGNH_hydro"/>
</dbReference>
<dbReference type="SUPFAM" id="SSF52266">
    <property type="entry name" value="SGNH hydrolase"/>
    <property type="match status" value="1"/>
</dbReference>
<sequence length="213" mass="23449">MAQLIICFGDSLTAGFQSPTRTHPTGRDTPYGEFLQGWLGASSQVRVSGNCGELTSEMAMRFRQDVLAHRPGYVVILGGTNDLGWNAKPSDIMRNLLTMYELSRAEQIIPVPVTVPSVRIEDAGGAPDAAAWIEDHLQRRRQLNELILAYAHSKQLIAVDLFTETAEPDTGRLAASYSNDGLHLTTAGYRRFAELLFDRVFQRVCPDAPGRGT</sequence>
<proteinExistence type="predicted"/>
<gene>
    <name evidence="2" type="ORF">NSJP_3737</name>
</gene>
<dbReference type="Proteomes" id="UP000192042">
    <property type="component" value="Chromosome I"/>
</dbReference>
<evidence type="ECO:0000259" key="1">
    <source>
        <dbReference type="Pfam" id="PF13472"/>
    </source>
</evidence>
<dbReference type="EMBL" id="LT828648">
    <property type="protein sequence ID" value="SLM49904.1"/>
    <property type="molecule type" value="Genomic_DNA"/>
</dbReference>
<feature type="domain" description="SGNH hydrolase-type esterase" evidence="1">
    <location>
        <begin position="7"/>
        <end position="191"/>
    </location>
</feature>
<dbReference type="AlphaFoldDB" id="A0A1W1IA55"/>
<evidence type="ECO:0000313" key="2">
    <source>
        <dbReference type="EMBL" id="SLM49904.1"/>
    </source>
</evidence>
<dbReference type="RefSeq" id="WP_080888086.1">
    <property type="nucleotide sequence ID" value="NZ_LT828648.1"/>
</dbReference>
<dbReference type="PANTHER" id="PTHR30383:SF5">
    <property type="entry name" value="SGNH HYDROLASE-TYPE ESTERASE DOMAIN-CONTAINING PROTEIN"/>
    <property type="match status" value="1"/>
</dbReference>
<dbReference type="KEGG" id="nja:NSJP_3737"/>
<dbReference type="OrthoDB" id="9777593at2"/>
<accession>A0A1W1IA55</accession>
<dbReference type="PANTHER" id="PTHR30383">
    <property type="entry name" value="THIOESTERASE 1/PROTEASE 1/LYSOPHOSPHOLIPASE L1"/>
    <property type="match status" value="1"/>
</dbReference>
<dbReference type="Pfam" id="PF13472">
    <property type="entry name" value="Lipase_GDSL_2"/>
    <property type="match status" value="1"/>
</dbReference>
<protein>
    <recommendedName>
        <fullName evidence="1">SGNH hydrolase-type esterase domain-containing protein</fullName>
    </recommendedName>
</protein>
<dbReference type="InterPro" id="IPR051532">
    <property type="entry name" value="Ester_Hydrolysis_Enzymes"/>
</dbReference>
<dbReference type="Gene3D" id="3.40.50.1110">
    <property type="entry name" value="SGNH hydrolase"/>
    <property type="match status" value="1"/>
</dbReference>
<dbReference type="InterPro" id="IPR036514">
    <property type="entry name" value="SGNH_hydro_sf"/>
</dbReference>
<dbReference type="GO" id="GO:0004622">
    <property type="term" value="F:phosphatidylcholine lysophospholipase activity"/>
    <property type="evidence" value="ECO:0007669"/>
    <property type="project" value="TreeGrafter"/>
</dbReference>
<dbReference type="STRING" id="1325564.NSJP_3737"/>
<organism evidence="2 3">
    <name type="scientific">Nitrospira japonica</name>
    <dbReference type="NCBI Taxonomy" id="1325564"/>
    <lineage>
        <taxon>Bacteria</taxon>
        <taxon>Pseudomonadati</taxon>
        <taxon>Nitrospirota</taxon>
        <taxon>Nitrospiria</taxon>
        <taxon>Nitrospirales</taxon>
        <taxon>Nitrospiraceae</taxon>
        <taxon>Nitrospira</taxon>
    </lineage>
</organism>
<reference evidence="2 3" key="1">
    <citation type="submission" date="2017-03" db="EMBL/GenBank/DDBJ databases">
        <authorList>
            <person name="Afonso C.L."/>
            <person name="Miller P.J."/>
            <person name="Scott M.A."/>
            <person name="Spackman E."/>
            <person name="Goraichik I."/>
            <person name="Dimitrov K.M."/>
            <person name="Suarez D.L."/>
            <person name="Swayne D.E."/>
        </authorList>
    </citation>
    <scope>NUCLEOTIDE SEQUENCE [LARGE SCALE GENOMIC DNA]</scope>
    <source>
        <strain evidence="2">Genome sequencing of Nitrospira japonica strain NJ11</strain>
    </source>
</reference>